<evidence type="ECO:0000313" key="1">
    <source>
        <dbReference type="EMBL" id="SVB70994.1"/>
    </source>
</evidence>
<gene>
    <name evidence="1" type="ORF">METZ01_LOCUS223848</name>
</gene>
<accession>A0A382G8Q8</accession>
<reference evidence="1" key="1">
    <citation type="submission" date="2018-05" db="EMBL/GenBank/DDBJ databases">
        <authorList>
            <person name="Lanie J.A."/>
            <person name="Ng W.-L."/>
            <person name="Kazmierczak K.M."/>
            <person name="Andrzejewski T.M."/>
            <person name="Davidsen T.M."/>
            <person name="Wayne K.J."/>
            <person name="Tettelin H."/>
            <person name="Glass J.I."/>
            <person name="Rusch D."/>
            <person name="Podicherti R."/>
            <person name="Tsui H.-C.T."/>
            <person name="Winkler M.E."/>
        </authorList>
    </citation>
    <scope>NUCLEOTIDE SEQUENCE</scope>
</reference>
<proteinExistence type="predicted"/>
<name>A0A382G8Q8_9ZZZZ</name>
<organism evidence="1">
    <name type="scientific">marine metagenome</name>
    <dbReference type="NCBI Taxonomy" id="408172"/>
    <lineage>
        <taxon>unclassified sequences</taxon>
        <taxon>metagenomes</taxon>
        <taxon>ecological metagenomes</taxon>
    </lineage>
</organism>
<dbReference type="AlphaFoldDB" id="A0A382G8Q8"/>
<feature type="non-terminal residue" evidence="1">
    <location>
        <position position="410"/>
    </location>
</feature>
<sequence length="410" mass="46176">MKAKLLVSFLFIACATQTVAAEKFPPGWLPLSMLDDKPTWSEFREIKDRIHLYLPDEDKPVRGVFACFVFHSGDPRELADLWNFALVTVPWPFEYDLGVNDKRNGRYKLGHEMQDMGLLLRYLDHAGKKLNRPELSSVPLVGWLGQNGSRMCADLYERAPERVLAWSDSFPNRLRQYPEMTKQVPFPFAWEVSKADLRSGTRTYKKDPNPPADLSCRATTYGHGHGIYSKFNFFMFYLDRCIQARMPETMPPLGQPVMLKPALRENGWVGDFDPIGSWNPIAPAKEGKLKEAKYPVWLPDEYAAWSWRAYHSSCTDLKITGPKHPYSKIDGKWGGNGACGLGYGGYLSAKEEHVLSASVKEGYEKVLFHDGNKVLGEASGPAWTLPARKLQPGLRVLFAVGVKADGSRAA</sequence>
<dbReference type="EMBL" id="UINC01053907">
    <property type="protein sequence ID" value="SVB70994.1"/>
    <property type="molecule type" value="Genomic_DNA"/>
</dbReference>
<protein>
    <submittedName>
        <fullName evidence="1">Uncharacterized protein</fullName>
    </submittedName>
</protein>